<organism evidence="1 2">
    <name type="scientific">Pedobacter steynii</name>
    <dbReference type="NCBI Taxonomy" id="430522"/>
    <lineage>
        <taxon>Bacteria</taxon>
        <taxon>Pseudomonadati</taxon>
        <taxon>Bacteroidota</taxon>
        <taxon>Sphingobacteriia</taxon>
        <taxon>Sphingobacteriales</taxon>
        <taxon>Sphingobacteriaceae</taxon>
        <taxon>Pedobacter</taxon>
    </lineage>
</organism>
<evidence type="ECO:0000313" key="1">
    <source>
        <dbReference type="EMBL" id="SDN06080.1"/>
    </source>
</evidence>
<sequence>MCKPTIISREGDVSVTHCMDCKIVNIWNRNVLITFSFEQFNAFVDSTRGLQFDDYIEHHPDGLEVVILASPFPDISLVFTRVEWHEFFAALHQAVYMQQIYQMVQA</sequence>
<proteinExistence type="predicted"/>
<reference evidence="2" key="1">
    <citation type="submission" date="2016-10" db="EMBL/GenBank/DDBJ databases">
        <authorList>
            <person name="Varghese N."/>
            <person name="Submissions S."/>
        </authorList>
    </citation>
    <scope>NUCLEOTIDE SEQUENCE [LARGE SCALE GENOMIC DNA]</scope>
    <source>
        <strain evidence="2">DSM 19110</strain>
    </source>
</reference>
<accession>A0A1G9YAQ4</accession>
<dbReference type="EMBL" id="FNGY01000006">
    <property type="protein sequence ID" value="SDN06080.1"/>
    <property type="molecule type" value="Genomic_DNA"/>
</dbReference>
<dbReference type="Proteomes" id="UP000183200">
    <property type="component" value="Unassembled WGS sequence"/>
</dbReference>
<dbReference type="OrthoDB" id="981414at2"/>
<gene>
    <name evidence="1" type="ORF">SAMN05421820_10653</name>
</gene>
<protein>
    <submittedName>
        <fullName evidence="1">Uncharacterized protein</fullName>
    </submittedName>
</protein>
<keyword evidence="2" id="KW-1185">Reference proteome</keyword>
<dbReference type="RefSeq" id="WP_143010463.1">
    <property type="nucleotide sequence ID" value="NZ_FNGY01000006.1"/>
</dbReference>
<name>A0A1G9YAQ4_9SPHI</name>
<dbReference type="AlphaFoldDB" id="A0A1G9YAQ4"/>
<evidence type="ECO:0000313" key="2">
    <source>
        <dbReference type="Proteomes" id="UP000183200"/>
    </source>
</evidence>